<name>A0A4C1Y9Y3_EUMVA</name>
<evidence type="ECO:0000313" key="2">
    <source>
        <dbReference type="Proteomes" id="UP000299102"/>
    </source>
</evidence>
<sequence>MFRAHVTLMNRGADPPANRFWLFRRDRSPSPLDHPFSLVYYCVSVFLRTVFRSVSSAHVRVCVVPRSVHRAATVKLRAFVPVIYSGYRTVCTQSSRSF</sequence>
<dbReference type="EMBL" id="BGZK01001164">
    <property type="protein sequence ID" value="GBP73161.1"/>
    <property type="molecule type" value="Genomic_DNA"/>
</dbReference>
<protein>
    <submittedName>
        <fullName evidence="1">Uncharacterized protein</fullName>
    </submittedName>
</protein>
<reference evidence="1 2" key="1">
    <citation type="journal article" date="2019" name="Commun. Biol.">
        <title>The bagworm genome reveals a unique fibroin gene that provides high tensile strength.</title>
        <authorList>
            <person name="Kono N."/>
            <person name="Nakamura H."/>
            <person name="Ohtoshi R."/>
            <person name="Tomita M."/>
            <person name="Numata K."/>
            <person name="Arakawa K."/>
        </authorList>
    </citation>
    <scope>NUCLEOTIDE SEQUENCE [LARGE SCALE GENOMIC DNA]</scope>
</reference>
<dbReference type="AlphaFoldDB" id="A0A4C1Y9Y3"/>
<proteinExistence type="predicted"/>
<gene>
    <name evidence="1" type="ORF">EVAR_59050_1</name>
</gene>
<keyword evidence="2" id="KW-1185">Reference proteome</keyword>
<accession>A0A4C1Y9Y3</accession>
<dbReference type="Proteomes" id="UP000299102">
    <property type="component" value="Unassembled WGS sequence"/>
</dbReference>
<evidence type="ECO:0000313" key="1">
    <source>
        <dbReference type="EMBL" id="GBP73161.1"/>
    </source>
</evidence>
<organism evidence="1 2">
    <name type="scientific">Eumeta variegata</name>
    <name type="common">Bagworm moth</name>
    <name type="synonym">Eumeta japonica</name>
    <dbReference type="NCBI Taxonomy" id="151549"/>
    <lineage>
        <taxon>Eukaryota</taxon>
        <taxon>Metazoa</taxon>
        <taxon>Ecdysozoa</taxon>
        <taxon>Arthropoda</taxon>
        <taxon>Hexapoda</taxon>
        <taxon>Insecta</taxon>
        <taxon>Pterygota</taxon>
        <taxon>Neoptera</taxon>
        <taxon>Endopterygota</taxon>
        <taxon>Lepidoptera</taxon>
        <taxon>Glossata</taxon>
        <taxon>Ditrysia</taxon>
        <taxon>Tineoidea</taxon>
        <taxon>Psychidae</taxon>
        <taxon>Oiketicinae</taxon>
        <taxon>Eumeta</taxon>
    </lineage>
</organism>
<comment type="caution">
    <text evidence="1">The sequence shown here is derived from an EMBL/GenBank/DDBJ whole genome shotgun (WGS) entry which is preliminary data.</text>
</comment>